<dbReference type="GO" id="GO:0043657">
    <property type="term" value="C:host cell"/>
    <property type="evidence" value="ECO:0007669"/>
    <property type="project" value="UniProtKB-SubCell"/>
</dbReference>
<evidence type="ECO:0000256" key="3">
    <source>
        <dbReference type="ARBA" id="ARBA00022525"/>
    </source>
</evidence>
<accession>G5A804</accession>
<dbReference type="RefSeq" id="XP_009536202.1">
    <property type="nucleotide sequence ID" value="XM_009537907.1"/>
</dbReference>
<dbReference type="InParanoid" id="G5A804"/>
<reference evidence="5 6" key="1">
    <citation type="journal article" date="2006" name="Science">
        <title>Phytophthora genome sequences uncover evolutionary origins and mechanisms of pathogenesis.</title>
        <authorList>
            <person name="Tyler B.M."/>
            <person name="Tripathy S."/>
            <person name="Zhang X."/>
            <person name="Dehal P."/>
            <person name="Jiang R.H."/>
            <person name="Aerts A."/>
            <person name="Arredondo F.D."/>
            <person name="Baxter L."/>
            <person name="Bensasson D."/>
            <person name="Beynon J.L."/>
            <person name="Chapman J."/>
            <person name="Damasceno C.M."/>
            <person name="Dorrance A.E."/>
            <person name="Dou D."/>
            <person name="Dickerman A.W."/>
            <person name="Dubchak I.L."/>
            <person name="Garbelotto M."/>
            <person name="Gijzen M."/>
            <person name="Gordon S.G."/>
            <person name="Govers F."/>
            <person name="Grunwald N.J."/>
            <person name="Huang W."/>
            <person name="Ivors K.L."/>
            <person name="Jones R.W."/>
            <person name="Kamoun S."/>
            <person name="Krampis K."/>
            <person name="Lamour K.H."/>
            <person name="Lee M.K."/>
            <person name="McDonald W.H."/>
            <person name="Medina M."/>
            <person name="Meijer H.J."/>
            <person name="Nordberg E.K."/>
            <person name="Maclean D.J."/>
            <person name="Ospina-Giraldo M.D."/>
            <person name="Morris P.F."/>
            <person name="Phuntumart V."/>
            <person name="Putnam N.H."/>
            <person name="Rash S."/>
            <person name="Rose J.K."/>
            <person name="Sakihama Y."/>
            <person name="Salamov A.A."/>
            <person name="Savidor A."/>
            <person name="Scheuring C.F."/>
            <person name="Smith B.M."/>
            <person name="Sobral B.W."/>
            <person name="Terry A."/>
            <person name="Torto-Alalibo T.A."/>
            <person name="Win J."/>
            <person name="Xu Z."/>
            <person name="Zhang H."/>
            <person name="Grigoriev I.V."/>
            <person name="Rokhsar D.S."/>
            <person name="Boore J.L."/>
        </authorList>
    </citation>
    <scope>NUCLEOTIDE SEQUENCE [LARGE SCALE GENOMIC DNA]</scope>
    <source>
        <strain evidence="5 6">P6497</strain>
    </source>
</reference>
<keyword evidence="3" id="KW-0964">Secreted</keyword>
<organism evidence="5 6">
    <name type="scientific">Phytophthora sojae (strain P6497)</name>
    <name type="common">Soybean stem and root rot agent</name>
    <name type="synonym">Phytophthora megasperma f. sp. glycines</name>
    <dbReference type="NCBI Taxonomy" id="1094619"/>
    <lineage>
        <taxon>Eukaryota</taxon>
        <taxon>Sar</taxon>
        <taxon>Stramenopiles</taxon>
        <taxon>Oomycota</taxon>
        <taxon>Peronosporomycetes</taxon>
        <taxon>Peronosporales</taxon>
        <taxon>Peronosporaceae</taxon>
        <taxon>Phytophthora</taxon>
    </lineage>
</organism>
<comment type="subcellular location">
    <subcellularLocation>
        <location evidence="1">Host cell</location>
    </subcellularLocation>
    <subcellularLocation>
        <location evidence="2">Secreted</location>
    </subcellularLocation>
</comment>
<dbReference type="GeneID" id="20651406"/>
<feature type="non-terminal residue" evidence="5">
    <location>
        <position position="53"/>
    </location>
</feature>
<evidence type="ECO:0000313" key="6">
    <source>
        <dbReference type="Proteomes" id="UP000002640"/>
    </source>
</evidence>
<dbReference type="GO" id="GO:0005576">
    <property type="term" value="C:extracellular region"/>
    <property type="evidence" value="ECO:0007669"/>
    <property type="project" value="UniProtKB-SubCell"/>
</dbReference>
<dbReference type="EMBL" id="JH159161">
    <property type="protein sequence ID" value="EGZ08030.1"/>
    <property type="molecule type" value="Genomic_DNA"/>
</dbReference>
<sequence>VMKIFCAILGEDGGVCRVELDSNAIGLDLVEAIKEENTDLTCPARKIRVFMAK</sequence>
<evidence type="ECO:0000256" key="2">
    <source>
        <dbReference type="ARBA" id="ARBA00004613"/>
    </source>
</evidence>
<dbReference type="AlphaFoldDB" id="G5A804"/>
<evidence type="ECO:0000313" key="5">
    <source>
        <dbReference type="EMBL" id="EGZ08030.1"/>
    </source>
</evidence>
<keyword evidence="6" id="KW-1185">Reference proteome</keyword>
<evidence type="ECO:0000259" key="4">
    <source>
        <dbReference type="Pfam" id="PF20147"/>
    </source>
</evidence>
<protein>
    <recommendedName>
        <fullName evidence="4">Crinkler effector protein N-terminal domain-containing protein</fullName>
    </recommendedName>
</protein>
<dbReference type="Pfam" id="PF20147">
    <property type="entry name" value="Crinkler"/>
    <property type="match status" value="1"/>
</dbReference>
<evidence type="ECO:0000256" key="1">
    <source>
        <dbReference type="ARBA" id="ARBA00004340"/>
    </source>
</evidence>
<name>G5A804_PHYSP</name>
<gene>
    <name evidence="5" type="ORF">PHYSODRAFT_405055</name>
</gene>
<dbReference type="Proteomes" id="UP000002640">
    <property type="component" value="Unassembled WGS sequence"/>
</dbReference>
<feature type="non-terminal residue" evidence="5">
    <location>
        <position position="1"/>
    </location>
</feature>
<dbReference type="KEGG" id="psoj:PHYSODRAFT_405055"/>
<dbReference type="InterPro" id="IPR045379">
    <property type="entry name" value="Crinkler_N"/>
</dbReference>
<proteinExistence type="predicted"/>
<feature type="domain" description="Crinkler effector protein N-terminal" evidence="4">
    <location>
        <begin position="2"/>
        <end position="52"/>
    </location>
</feature>